<dbReference type="Proteomes" id="UP000660339">
    <property type="component" value="Unassembled WGS sequence"/>
</dbReference>
<gene>
    <name evidence="1" type="ORF">Cme02nite_56320</name>
</gene>
<reference evidence="1" key="1">
    <citation type="submission" date="2021-01" db="EMBL/GenBank/DDBJ databases">
        <title>Whole genome shotgun sequence of Catellatospora methionotrophica NBRC 14553.</title>
        <authorList>
            <person name="Komaki H."/>
            <person name="Tamura T."/>
        </authorList>
    </citation>
    <scope>NUCLEOTIDE SEQUENCE</scope>
    <source>
        <strain evidence="1">NBRC 14553</strain>
    </source>
</reference>
<dbReference type="AlphaFoldDB" id="A0A8J3LFA1"/>
<evidence type="ECO:0000313" key="1">
    <source>
        <dbReference type="EMBL" id="GIG17300.1"/>
    </source>
</evidence>
<organism evidence="1 2">
    <name type="scientific">Catellatospora methionotrophica</name>
    <dbReference type="NCBI Taxonomy" id="121620"/>
    <lineage>
        <taxon>Bacteria</taxon>
        <taxon>Bacillati</taxon>
        <taxon>Actinomycetota</taxon>
        <taxon>Actinomycetes</taxon>
        <taxon>Micromonosporales</taxon>
        <taxon>Micromonosporaceae</taxon>
        <taxon>Catellatospora</taxon>
    </lineage>
</organism>
<protein>
    <submittedName>
        <fullName evidence="1">Uncharacterized protein</fullName>
    </submittedName>
</protein>
<evidence type="ECO:0000313" key="2">
    <source>
        <dbReference type="Proteomes" id="UP000660339"/>
    </source>
</evidence>
<proteinExistence type="predicted"/>
<name>A0A8J3LFA1_9ACTN</name>
<comment type="caution">
    <text evidence="1">The sequence shown here is derived from an EMBL/GenBank/DDBJ whole genome shotgun (WGS) entry which is preliminary data.</text>
</comment>
<accession>A0A8J3LFA1</accession>
<dbReference type="EMBL" id="BONJ01000030">
    <property type="protein sequence ID" value="GIG17300.1"/>
    <property type="molecule type" value="Genomic_DNA"/>
</dbReference>
<sequence>MSAACAAAAGQPAAAVAPAAADAARNVRRLSEGVVSDMGLPFVRARRCPAAQHGVPGVQPVTGERAAVAVPGGRG</sequence>
<keyword evidence="2" id="KW-1185">Reference proteome</keyword>